<proteinExistence type="predicted"/>
<dbReference type="EMBL" id="AP023356">
    <property type="protein sequence ID" value="BCJ45742.1"/>
    <property type="molecule type" value="Genomic_DNA"/>
</dbReference>
<reference evidence="1 2" key="1">
    <citation type="submission" date="2020-08" db="EMBL/GenBank/DDBJ databases">
        <title>Whole genome shotgun sequence of Actinoplanes ianthinogenes NBRC 13996.</title>
        <authorList>
            <person name="Komaki H."/>
            <person name="Tamura T."/>
        </authorList>
    </citation>
    <scope>NUCLEOTIDE SEQUENCE [LARGE SCALE GENOMIC DNA]</scope>
    <source>
        <strain evidence="1 2">NBRC 13996</strain>
    </source>
</reference>
<dbReference type="RefSeq" id="WP_189333695.1">
    <property type="nucleotide sequence ID" value="NZ_AP023356.1"/>
</dbReference>
<organism evidence="1 2">
    <name type="scientific">Actinoplanes ianthinogenes</name>
    <dbReference type="NCBI Taxonomy" id="122358"/>
    <lineage>
        <taxon>Bacteria</taxon>
        <taxon>Bacillati</taxon>
        <taxon>Actinomycetota</taxon>
        <taxon>Actinomycetes</taxon>
        <taxon>Micromonosporales</taxon>
        <taxon>Micromonosporaceae</taxon>
        <taxon>Actinoplanes</taxon>
    </lineage>
</organism>
<accession>A0ABM7M272</accession>
<protein>
    <submittedName>
        <fullName evidence="1">Uncharacterized protein</fullName>
    </submittedName>
</protein>
<sequence>MIGFIQLGDVAIGVAFRVGEKSADKLAELRSRFDRESLRTAGEAWARWTVLAERGAAERERGVQNARSAVDAAVEKLAHSSIVERVVDAQLDRVFGILEKDPERIRGLVRGQRDSIVGEAVGRVRAGAAAGDSAVDRLTLRMRRGEAP</sequence>
<name>A0ABM7M272_9ACTN</name>
<evidence type="ECO:0000313" key="2">
    <source>
        <dbReference type="Proteomes" id="UP000676967"/>
    </source>
</evidence>
<dbReference type="Proteomes" id="UP000676967">
    <property type="component" value="Chromosome"/>
</dbReference>
<keyword evidence="2" id="KW-1185">Reference proteome</keyword>
<evidence type="ECO:0000313" key="1">
    <source>
        <dbReference type="EMBL" id="BCJ45742.1"/>
    </source>
</evidence>
<gene>
    <name evidence="1" type="ORF">Aiant_63990</name>
</gene>